<evidence type="ECO:0000313" key="2">
    <source>
        <dbReference type="EMBL" id="APS00230.1"/>
    </source>
</evidence>
<dbReference type="KEGG" id="pabo:BCY86_05695"/>
<gene>
    <name evidence="2" type="ORF">BCY86_05695</name>
</gene>
<dbReference type="AlphaFoldDB" id="A0A1L6MXJ8"/>
<evidence type="ECO:0000256" key="1">
    <source>
        <dbReference type="SAM" id="MobiDB-lite"/>
    </source>
</evidence>
<organism evidence="2 3">
    <name type="scientific">Pajaroellobacter abortibovis</name>
    <dbReference type="NCBI Taxonomy" id="1882918"/>
    <lineage>
        <taxon>Bacteria</taxon>
        <taxon>Pseudomonadati</taxon>
        <taxon>Myxococcota</taxon>
        <taxon>Polyangia</taxon>
        <taxon>Polyangiales</taxon>
        <taxon>Polyangiaceae</taxon>
    </lineage>
</organism>
<dbReference type="EMBL" id="CP016908">
    <property type="protein sequence ID" value="APS00230.1"/>
    <property type="molecule type" value="Genomic_DNA"/>
</dbReference>
<keyword evidence="3" id="KW-1185">Reference proteome</keyword>
<name>A0A1L6MXJ8_9BACT</name>
<dbReference type="Proteomes" id="UP000185544">
    <property type="component" value="Chromosome"/>
</dbReference>
<sequence>MRHKSSELHPDKQQADQKQKAANEEKMKQLIALTLMKIYKKTCLMIPHKYPRRLAQGLKNYFHTKIIAFFIQR</sequence>
<evidence type="ECO:0000313" key="3">
    <source>
        <dbReference type="Proteomes" id="UP000185544"/>
    </source>
</evidence>
<proteinExistence type="predicted"/>
<accession>A0A1L6MXJ8</accession>
<protein>
    <submittedName>
        <fullName evidence="2">Uncharacterized protein</fullName>
    </submittedName>
</protein>
<dbReference type="STRING" id="1882918.BCY86_05695"/>
<feature type="region of interest" description="Disordered" evidence="1">
    <location>
        <begin position="1"/>
        <end position="23"/>
    </location>
</feature>
<reference evidence="2 3" key="1">
    <citation type="submission" date="2016-08" db="EMBL/GenBank/DDBJ databases">
        <title>Identification and validation of antigenic proteins from Pajaroellobacter abortibovis using de-novo genome sequence assembly and reverse vaccinology.</title>
        <authorList>
            <person name="Welly B.T."/>
            <person name="Miller M.R."/>
            <person name="Stott J.L."/>
            <person name="Blanchard M.T."/>
            <person name="Islas-Trejo A.D."/>
            <person name="O'Rourke S.M."/>
            <person name="Young A.E."/>
            <person name="Medrano J.F."/>
            <person name="Van Eenennaam A.L."/>
        </authorList>
    </citation>
    <scope>NUCLEOTIDE SEQUENCE [LARGE SCALE GENOMIC DNA]</scope>
    <source>
        <strain evidence="2 3">BTF92-0548A/99-0131</strain>
    </source>
</reference>